<dbReference type="PROSITE" id="PS51724">
    <property type="entry name" value="SPOR"/>
    <property type="match status" value="1"/>
</dbReference>
<dbReference type="InterPro" id="IPR036680">
    <property type="entry name" value="SPOR-like_sf"/>
</dbReference>
<comment type="caution">
    <text evidence="3">The sequence shown here is derived from an EMBL/GenBank/DDBJ whole genome shotgun (WGS) entry which is preliminary data.</text>
</comment>
<dbReference type="Pfam" id="PF05036">
    <property type="entry name" value="SPOR"/>
    <property type="match status" value="1"/>
</dbReference>
<feature type="compositionally biased region" description="Low complexity" evidence="1">
    <location>
        <begin position="412"/>
        <end position="424"/>
    </location>
</feature>
<dbReference type="InterPro" id="IPR027417">
    <property type="entry name" value="P-loop_NTPase"/>
</dbReference>
<dbReference type="EMBL" id="BAABWN010000002">
    <property type="protein sequence ID" value="GAA6166864.1"/>
    <property type="molecule type" value="Genomic_DNA"/>
</dbReference>
<evidence type="ECO:0000259" key="2">
    <source>
        <dbReference type="PROSITE" id="PS51724"/>
    </source>
</evidence>
<evidence type="ECO:0000256" key="1">
    <source>
        <dbReference type="SAM" id="MobiDB-lite"/>
    </source>
</evidence>
<reference evidence="3 4" key="1">
    <citation type="submission" date="2024-04" db="EMBL/GenBank/DDBJ databases">
        <title>Draft genome sequence of Sessilibacter corallicola NBRC 116591.</title>
        <authorList>
            <person name="Miyakawa T."/>
            <person name="Kusuya Y."/>
            <person name="Miura T."/>
        </authorList>
    </citation>
    <scope>NUCLEOTIDE SEQUENCE [LARGE SCALE GENOMIC DNA]</scope>
    <source>
        <strain evidence="3 4">KU-00831-HH</strain>
    </source>
</reference>
<feature type="domain" description="SPOR" evidence="2">
    <location>
        <begin position="429"/>
        <end position="507"/>
    </location>
</feature>
<dbReference type="InterPro" id="IPR049945">
    <property type="entry name" value="AAA_22"/>
</dbReference>
<name>A0ABQ0A5F0_9GAMM</name>
<protein>
    <recommendedName>
        <fullName evidence="2">SPOR domain-containing protein</fullName>
    </recommendedName>
</protein>
<dbReference type="Pfam" id="PF13401">
    <property type="entry name" value="AAA_22"/>
    <property type="match status" value="1"/>
</dbReference>
<keyword evidence="4" id="KW-1185">Reference proteome</keyword>
<dbReference type="Gene3D" id="3.40.50.300">
    <property type="entry name" value="P-loop containing nucleotide triphosphate hydrolases"/>
    <property type="match status" value="1"/>
</dbReference>
<organism evidence="3 4">
    <name type="scientific">Sessilibacter corallicola</name>
    <dbReference type="NCBI Taxonomy" id="2904075"/>
    <lineage>
        <taxon>Bacteria</taxon>
        <taxon>Pseudomonadati</taxon>
        <taxon>Pseudomonadota</taxon>
        <taxon>Gammaproteobacteria</taxon>
        <taxon>Cellvibrionales</taxon>
        <taxon>Cellvibrionaceae</taxon>
        <taxon>Sessilibacter</taxon>
    </lineage>
</organism>
<dbReference type="InterPro" id="IPR007730">
    <property type="entry name" value="SPOR-like_dom"/>
</dbReference>
<evidence type="ECO:0000313" key="3">
    <source>
        <dbReference type="EMBL" id="GAA6166864.1"/>
    </source>
</evidence>
<gene>
    <name evidence="3" type="ORF">NBRC116591_06740</name>
</gene>
<dbReference type="RefSeq" id="WP_353301684.1">
    <property type="nucleotide sequence ID" value="NZ_BAABWN010000002.1"/>
</dbReference>
<sequence length="518" mass="55817">MSEISSVGEPLKDDVSIGAPTVQPQASQRFFNSAREQVLQRAAHLCRYGEQLLVVVADNDQGKSYFLEQLVNDLKVSTRSVVVKSRESDSAVEVLSQVLELLIGEPVETEDNSIGALLARIRVCLSQDSMGSPVVIIDDANWLTDEVLSMVLSLLTSGFESSPLKVVMAGNQELVARLDRLGGIEAMIYDLELPLPTASEWLAYADELGASSAIDEEGIEQIIKANQNRYSRIIEDIEQRVFSSIAEPEASSRLGLPPLHLAAGVVLLALLLGIFVFGDWLWSSDSQTANADVPNDIVVVDAGSVASGSSESTQYLNSDVAVAPAIDPGAIEEDIEASLVVNSGESESSNPQGQENNADAIVSAPVDNAEPKSIPELKSSPESSGVALDEQKQSSAGDNNLPLEASSEAPVSRESASVRSVSNASSFLARPDSNYVLQIMAARNKETLEQFRRIQSNRASIELVALKRNNQDWFVLLQGNYSNAQQARNAIETLPEIQKKDGVWPRSVGEIKRSITAN</sequence>
<accession>A0ABQ0A5F0</accession>
<evidence type="ECO:0000313" key="4">
    <source>
        <dbReference type="Proteomes" id="UP001465153"/>
    </source>
</evidence>
<proteinExistence type="predicted"/>
<dbReference type="Proteomes" id="UP001465153">
    <property type="component" value="Unassembled WGS sequence"/>
</dbReference>
<dbReference type="SUPFAM" id="SSF52540">
    <property type="entry name" value="P-loop containing nucleoside triphosphate hydrolases"/>
    <property type="match status" value="1"/>
</dbReference>
<feature type="region of interest" description="Disordered" evidence="1">
    <location>
        <begin position="370"/>
        <end position="424"/>
    </location>
</feature>
<dbReference type="Gene3D" id="3.30.70.1070">
    <property type="entry name" value="Sporulation related repeat"/>
    <property type="match status" value="1"/>
</dbReference>